<name>A0A6J4V461_9BACT</name>
<reference evidence="2" key="1">
    <citation type="submission" date="2020-02" db="EMBL/GenBank/DDBJ databases">
        <authorList>
            <person name="Meier V. D."/>
        </authorList>
    </citation>
    <scope>NUCLEOTIDE SEQUENCE</scope>
    <source>
        <strain evidence="2">AVDCRST_MAG87</strain>
    </source>
</reference>
<dbReference type="EMBL" id="CADCWJ010000473">
    <property type="protein sequence ID" value="CAA9567600.1"/>
    <property type="molecule type" value="Genomic_DNA"/>
</dbReference>
<evidence type="ECO:0000313" key="2">
    <source>
        <dbReference type="EMBL" id="CAA9567600.1"/>
    </source>
</evidence>
<gene>
    <name evidence="2" type="ORF">AVDCRST_MAG87-2087</name>
</gene>
<sequence>DRLDPLGVAGLDVGTLAVELGGLPGVRPLVQIATGGHLIEQRQELLAGQIIELVEDTVGAAVAGNLGTVEPAPVGKPVEILGRVNGEIHVRRVKPMIGTLAERHGGREQREQEEQRKDGRQQ</sequence>
<feature type="non-terminal residue" evidence="2">
    <location>
        <position position="1"/>
    </location>
</feature>
<feature type="region of interest" description="Disordered" evidence="1">
    <location>
        <begin position="99"/>
        <end position="122"/>
    </location>
</feature>
<feature type="compositionally biased region" description="Basic and acidic residues" evidence="1">
    <location>
        <begin position="101"/>
        <end position="122"/>
    </location>
</feature>
<protein>
    <submittedName>
        <fullName evidence="2">Uncharacterized protein</fullName>
    </submittedName>
</protein>
<proteinExistence type="predicted"/>
<dbReference type="AlphaFoldDB" id="A0A6J4V461"/>
<organism evidence="2">
    <name type="scientific">uncultured Thermomicrobiales bacterium</name>
    <dbReference type="NCBI Taxonomy" id="1645740"/>
    <lineage>
        <taxon>Bacteria</taxon>
        <taxon>Pseudomonadati</taxon>
        <taxon>Thermomicrobiota</taxon>
        <taxon>Thermomicrobia</taxon>
        <taxon>Thermomicrobiales</taxon>
        <taxon>environmental samples</taxon>
    </lineage>
</organism>
<accession>A0A6J4V461</accession>
<evidence type="ECO:0000256" key="1">
    <source>
        <dbReference type="SAM" id="MobiDB-lite"/>
    </source>
</evidence>